<proteinExistence type="inferred from homology"/>
<keyword evidence="9 14" id="KW-0472">Membrane</keyword>
<comment type="miscellaneous">
    <text evidence="14">Bacitracin is thought to be involved in the inhibition of peptidoglycan synthesis by sequestering undecaprenyl diphosphate, thereby reducing the pool of lipid carrier available.</text>
</comment>
<evidence type="ECO:0000256" key="2">
    <source>
        <dbReference type="ARBA" id="ARBA00010621"/>
    </source>
</evidence>
<keyword evidence="8 14" id="KW-1133">Transmembrane helix</keyword>
<accession>A0A1F4Y3M5</accession>
<dbReference type="NCBIfam" id="TIGR00753">
    <property type="entry name" value="undec_PP_bacA"/>
    <property type="match status" value="1"/>
</dbReference>
<evidence type="ECO:0000256" key="13">
    <source>
        <dbReference type="ARBA" id="ARBA00047594"/>
    </source>
</evidence>
<evidence type="ECO:0000313" key="16">
    <source>
        <dbReference type="Proteomes" id="UP000176568"/>
    </source>
</evidence>
<feature type="transmembrane region" description="Helical" evidence="14">
    <location>
        <begin position="207"/>
        <end position="230"/>
    </location>
</feature>
<dbReference type="Pfam" id="PF02673">
    <property type="entry name" value="BacA"/>
    <property type="match status" value="1"/>
</dbReference>
<comment type="catalytic activity">
    <reaction evidence="13 14">
        <text>di-trans,octa-cis-undecaprenyl diphosphate + H2O = di-trans,octa-cis-undecaprenyl phosphate + phosphate + H(+)</text>
        <dbReference type="Rhea" id="RHEA:28094"/>
        <dbReference type="ChEBI" id="CHEBI:15377"/>
        <dbReference type="ChEBI" id="CHEBI:15378"/>
        <dbReference type="ChEBI" id="CHEBI:43474"/>
        <dbReference type="ChEBI" id="CHEBI:58405"/>
        <dbReference type="ChEBI" id="CHEBI:60392"/>
        <dbReference type="EC" id="3.6.1.27"/>
    </reaction>
</comment>
<name>A0A1F4Y3M5_9BACT</name>
<dbReference type="STRING" id="1797247.A2419_02835"/>
<dbReference type="GO" id="GO:0071555">
    <property type="term" value="P:cell wall organization"/>
    <property type="evidence" value="ECO:0007669"/>
    <property type="project" value="UniProtKB-KW"/>
</dbReference>
<dbReference type="PANTHER" id="PTHR30622:SF3">
    <property type="entry name" value="UNDECAPRENYL-DIPHOSPHATASE"/>
    <property type="match status" value="1"/>
</dbReference>
<feature type="transmembrane region" description="Helical" evidence="14">
    <location>
        <begin position="98"/>
        <end position="120"/>
    </location>
</feature>
<dbReference type="GO" id="GO:0046677">
    <property type="term" value="P:response to antibiotic"/>
    <property type="evidence" value="ECO:0007669"/>
    <property type="project" value="UniProtKB-UniRule"/>
</dbReference>
<keyword evidence="14" id="KW-0961">Cell wall biogenesis/degradation</keyword>
<evidence type="ECO:0000256" key="7">
    <source>
        <dbReference type="ARBA" id="ARBA00022801"/>
    </source>
</evidence>
<feature type="transmembrane region" description="Helical" evidence="14">
    <location>
        <begin position="74"/>
        <end position="92"/>
    </location>
</feature>
<comment type="subcellular location">
    <subcellularLocation>
        <location evidence="1 14">Cell membrane</location>
        <topology evidence="1 14">Multi-pass membrane protein</topology>
    </subcellularLocation>
</comment>
<feature type="transmembrane region" description="Helical" evidence="14">
    <location>
        <begin position="236"/>
        <end position="255"/>
    </location>
</feature>
<feature type="transmembrane region" description="Helical" evidence="14">
    <location>
        <begin position="174"/>
        <end position="195"/>
    </location>
</feature>
<dbReference type="EC" id="3.6.1.27" evidence="3 14"/>
<dbReference type="PANTHER" id="PTHR30622">
    <property type="entry name" value="UNDECAPRENYL-DIPHOSPHATASE"/>
    <property type="match status" value="1"/>
</dbReference>
<dbReference type="HAMAP" id="MF_01006">
    <property type="entry name" value="Undec_diphosphatase"/>
    <property type="match status" value="1"/>
</dbReference>
<comment type="function">
    <text evidence="14">Catalyzes the dephosphorylation of undecaprenyl diphosphate (UPP). Confers resistance to bacitracin.</text>
</comment>
<evidence type="ECO:0000256" key="11">
    <source>
        <dbReference type="ARBA" id="ARBA00032707"/>
    </source>
</evidence>
<reference evidence="15 16" key="1">
    <citation type="journal article" date="2016" name="Nat. Commun.">
        <title>Thousands of microbial genomes shed light on interconnected biogeochemical processes in an aquifer system.</title>
        <authorList>
            <person name="Anantharaman K."/>
            <person name="Brown C.T."/>
            <person name="Hug L.A."/>
            <person name="Sharon I."/>
            <person name="Castelle C.J."/>
            <person name="Probst A.J."/>
            <person name="Thomas B.C."/>
            <person name="Singh A."/>
            <person name="Wilkins M.J."/>
            <person name="Karaoz U."/>
            <person name="Brodie E.L."/>
            <person name="Williams K.H."/>
            <person name="Hubbard S.S."/>
            <person name="Banfield J.F."/>
        </authorList>
    </citation>
    <scope>NUCLEOTIDE SEQUENCE [LARGE SCALE GENOMIC DNA]</scope>
</reference>
<evidence type="ECO:0000256" key="5">
    <source>
        <dbReference type="ARBA" id="ARBA00022475"/>
    </source>
</evidence>
<evidence type="ECO:0000313" key="15">
    <source>
        <dbReference type="EMBL" id="OGC88577.1"/>
    </source>
</evidence>
<dbReference type="GO" id="GO:0005886">
    <property type="term" value="C:plasma membrane"/>
    <property type="evidence" value="ECO:0007669"/>
    <property type="project" value="UniProtKB-SubCell"/>
</dbReference>
<evidence type="ECO:0000256" key="14">
    <source>
        <dbReference type="HAMAP-Rule" id="MF_01006"/>
    </source>
</evidence>
<keyword evidence="6 14" id="KW-0812">Transmembrane</keyword>
<gene>
    <name evidence="14" type="primary">uppP</name>
    <name evidence="15" type="ORF">A2419_02835</name>
</gene>
<keyword evidence="7 14" id="KW-0378">Hydrolase</keyword>
<dbReference type="InterPro" id="IPR003824">
    <property type="entry name" value="UppP"/>
</dbReference>
<evidence type="ECO:0000256" key="6">
    <source>
        <dbReference type="ARBA" id="ARBA00022692"/>
    </source>
</evidence>
<evidence type="ECO:0000256" key="8">
    <source>
        <dbReference type="ARBA" id="ARBA00022989"/>
    </source>
</evidence>
<keyword evidence="14" id="KW-0133">Cell shape</keyword>
<evidence type="ECO:0000256" key="4">
    <source>
        <dbReference type="ARBA" id="ARBA00021581"/>
    </source>
</evidence>
<organism evidence="15 16">
    <name type="scientific">Candidatus Adlerbacteria bacterium RIFOXYC1_FULL_48_26</name>
    <dbReference type="NCBI Taxonomy" id="1797247"/>
    <lineage>
        <taxon>Bacteria</taxon>
        <taxon>Candidatus Adleribacteriota</taxon>
    </lineage>
</organism>
<dbReference type="GO" id="GO:0008360">
    <property type="term" value="P:regulation of cell shape"/>
    <property type="evidence" value="ECO:0007669"/>
    <property type="project" value="UniProtKB-KW"/>
</dbReference>
<keyword evidence="10 14" id="KW-0046">Antibiotic resistance</keyword>
<comment type="similarity">
    <text evidence="2 14">Belongs to the UppP family.</text>
</comment>
<evidence type="ECO:0000256" key="10">
    <source>
        <dbReference type="ARBA" id="ARBA00023251"/>
    </source>
</evidence>
<dbReference type="GO" id="GO:0009252">
    <property type="term" value="P:peptidoglycan biosynthetic process"/>
    <property type="evidence" value="ECO:0007669"/>
    <property type="project" value="UniProtKB-KW"/>
</dbReference>
<dbReference type="AlphaFoldDB" id="A0A1F4Y3M5"/>
<sequence length="256" mass="27874">MNYLDAVILGLIEGLTEFLPISSTGHLILTSHILNLAETEFLKSFEIAIQLGAICAVVILFWSTLLKIQVLKKLFVAFLPTAVIGLALYSFIKTHLLGNELIVVTALFLGGIALICFEYLHRESHDAVGDIASISYKQAFGIGLFQSIAIIPGVSRSAASIMGGLLLGLNRTTIVQFSFLLAVPTMAAATGLDLLKSYKAFSFSDAGLLCAGFITAFVVALLVMRFFLSYVRTRTFIPFGIYRIAIAVLFFFVFIL</sequence>
<evidence type="ECO:0000256" key="1">
    <source>
        <dbReference type="ARBA" id="ARBA00004651"/>
    </source>
</evidence>
<evidence type="ECO:0000256" key="9">
    <source>
        <dbReference type="ARBA" id="ARBA00023136"/>
    </source>
</evidence>
<evidence type="ECO:0000256" key="12">
    <source>
        <dbReference type="ARBA" id="ARBA00032932"/>
    </source>
</evidence>
<feature type="transmembrane region" description="Helical" evidence="14">
    <location>
        <begin position="140"/>
        <end position="168"/>
    </location>
</feature>
<feature type="transmembrane region" description="Helical" evidence="14">
    <location>
        <begin position="44"/>
        <end position="62"/>
    </location>
</feature>
<dbReference type="Proteomes" id="UP000176568">
    <property type="component" value="Unassembled WGS sequence"/>
</dbReference>
<protein>
    <recommendedName>
        <fullName evidence="4 14">Undecaprenyl-diphosphatase</fullName>
        <ecNumber evidence="3 14">3.6.1.27</ecNumber>
    </recommendedName>
    <alternativeName>
        <fullName evidence="12 14">Bacitracin resistance protein</fullName>
    </alternativeName>
    <alternativeName>
        <fullName evidence="11 14">Undecaprenyl pyrophosphate phosphatase</fullName>
    </alternativeName>
</protein>
<keyword evidence="5 14" id="KW-1003">Cell membrane</keyword>
<evidence type="ECO:0000256" key="3">
    <source>
        <dbReference type="ARBA" id="ARBA00012374"/>
    </source>
</evidence>
<dbReference type="EMBL" id="MEXB01000007">
    <property type="protein sequence ID" value="OGC88577.1"/>
    <property type="molecule type" value="Genomic_DNA"/>
</dbReference>
<keyword evidence="14" id="KW-0573">Peptidoglycan synthesis</keyword>
<dbReference type="GO" id="GO:0050380">
    <property type="term" value="F:undecaprenyl-diphosphatase activity"/>
    <property type="evidence" value="ECO:0007669"/>
    <property type="project" value="UniProtKB-UniRule"/>
</dbReference>
<comment type="caution">
    <text evidence="15">The sequence shown here is derived from an EMBL/GenBank/DDBJ whole genome shotgun (WGS) entry which is preliminary data.</text>
</comment>